<dbReference type="PANTHER" id="PTHR23382">
    <property type="entry name" value="MALATE DEHYDROGENASE"/>
    <property type="match status" value="1"/>
</dbReference>
<feature type="region of interest" description="Disordered" evidence="3">
    <location>
        <begin position="1"/>
        <end position="35"/>
    </location>
</feature>
<feature type="compositionally biased region" description="Acidic residues" evidence="3">
    <location>
        <begin position="570"/>
        <end position="587"/>
    </location>
</feature>
<accession>A0AA36BK04</accession>
<dbReference type="AlphaFoldDB" id="A0AA36BK04"/>
<dbReference type="GO" id="GO:0006108">
    <property type="term" value="P:malate metabolic process"/>
    <property type="evidence" value="ECO:0007669"/>
    <property type="project" value="InterPro"/>
</dbReference>
<keyword evidence="6" id="KW-1185">Reference proteome</keyword>
<feature type="domain" description="Lactate/malate dehydrogenase C-terminal" evidence="4">
    <location>
        <begin position="402"/>
        <end position="484"/>
    </location>
</feature>
<evidence type="ECO:0000313" key="5">
    <source>
        <dbReference type="EMBL" id="CAI9735594.1"/>
    </source>
</evidence>
<dbReference type="Proteomes" id="UP001162480">
    <property type="component" value="Chromosome 17"/>
</dbReference>
<dbReference type="InterPro" id="IPR015955">
    <property type="entry name" value="Lactate_DH/Glyco_Ohase_4_C"/>
</dbReference>
<dbReference type="SUPFAM" id="SSF56327">
    <property type="entry name" value="LDH C-terminal domain-like"/>
    <property type="match status" value="1"/>
</dbReference>
<dbReference type="GO" id="GO:0016616">
    <property type="term" value="F:oxidoreductase activity, acting on the CH-OH group of donors, NAD or NADP as acceptor"/>
    <property type="evidence" value="ECO:0007669"/>
    <property type="project" value="InterPro"/>
</dbReference>
<evidence type="ECO:0000259" key="4">
    <source>
        <dbReference type="Pfam" id="PF02866"/>
    </source>
</evidence>
<feature type="region of interest" description="Disordered" evidence="3">
    <location>
        <begin position="544"/>
        <end position="612"/>
    </location>
</feature>
<dbReference type="SUPFAM" id="SSF51735">
    <property type="entry name" value="NAD(P)-binding Rossmann-fold domains"/>
    <property type="match status" value="1"/>
</dbReference>
<evidence type="ECO:0000256" key="1">
    <source>
        <dbReference type="ARBA" id="ARBA00009613"/>
    </source>
</evidence>
<gene>
    <name evidence="5" type="ORF">OCTVUL_1B005309</name>
</gene>
<name>A0AA36BK04_OCTVU</name>
<dbReference type="Gene3D" id="3.40.50.720">
    <property type="entry name" value="NAD(P)-binding Rossmann-like Domain"/>
    <property type="match status" value="1"/>
</dbReference>
<sequence length="612" mass="69402">MEVEKHDCREQGEEETKERRRRRSGGDEGGGEGMQDCPYYVRAELLGDKLARNLPDFKIHKIVKTTAEWPEWLCEICEANGWKHEQSPIIWRELVDRGGKGVLIGGSNEFEEYAYGYYGVTIDLDGKSMKIIAYENQTTKIELDEEERERIRNEKFIKVCITNASSPVCFSLVDSLLSGKIFGEEKISLCLLDCDPAQTAELQYIAENIQNMAYGLLYLNVFVTSDCEKAFKGSRIIIFLDEVERKEEEKVHRWTERNAVLFGFYGTTLLKVAKSDTLLLVAGNNYMCLNMSILNEIVSHISSRNIIGVSKVIENQAKSVLAEKLPASSCSIDNVVILGSISNDYLIELDKTLVREFDCAVVGPATFSQPLNDIFHQQSWLKKEYVNEVSSRKHVNEMNLRHPTYHLIGHAITTTLNYWWNGLSSNAIFSATLISDGWYGVPEGIAFSFPVAFYLPLAYSVIENLSISEKCREDMDLIIENLVKDRALFVVKDGKLISKVVSVESLPESEETDYSAFMSSRTPSSQRSDVLSFLLEEMVEEQEALERRHTKMSVSSMPRGSLDSEHDLELENLDAIMPEEEVEEEISETALNTEDIEIEDNNNNPPAEETEQ</sequence>
<comment type="similarity">
    <text evidence="1">Belongs to the LDH/MDH superfamily. MDH type 2 family.</text>
</comment>
<proteinExistence type="inferred from homology"/>
<dbReference type="InterPro" id="IPR036291">
    <property type="entry name" value="NAD(P)-bd_dom_sf"/>
</dbReference>
<evidence type="ECO:0000256" key="2">
    <source>
        <dbReference type="ARBA" id="ARBA00023002"/>
    </source>
</evidence>
<feature type="compositionally biased region" description="Basic and acidic residues" evidence="3">
    <location>
        <begin position="1"/>
        <end position="18"/>
    </location>
</feature>
<keyword evidence="2" id="KW-0560">Oxidoreductase</keyword>
<dbReference type="GO" id="GO:0016615">
    <property type="term" value="F:malate dehydrogenase activity"/>
    <property type="evidence" value="ECO:0007669"/>
    <property type="project" value="InterPro"/>
</dbReference>
<dbReference type="EMBL" id="OX597830">
    <property type="protein sequence ID" value="CAI9735594.1"/>
    <property type="molecule type" value="Genomic_DNA"/>
</dbReference>
<dbReference type="Pfam" id="PF02866">
    <property type="entry name" value="Ldh_1_C"/>
    <property type="match status" value="1"/>
</dbReference>
<organism evidence="5 6">
    <name type="scientific">Octopus vulgaris</name>
    <name type="common">Common octopus</name>
    <dbReference type="NCBI Taxonomy" id="6645"/>
    <lineage>
        <taxon>Eukaryota</taxon>
        <taxon>Metazoa</taxon>
        <taxon>Spiralia</taxon>
        <taxon>Lophotrochozoa</taxon>
        <taxon>Mollusca</taxon>
        <taxon>Cephalopoda</taxon>
        <taxon>Coleoidea</taxon>
        <taxon>Octopodiformes</taxon>
        <taxon>Octopoda</taxon>
        <taxon>Incirrata</taxon>
        <taxon>Octopodidae</taxon>
        <taxon>Octopus</taxon>
    </lineage>
</organism>
<evidence type="ECO:0000313" key="6">
    <source>
        <dbReference type="Proteomes" id="UP001162480"/>
    </source>
</evidence>
<dbReference type="Gene3D" id="3.90.110.10">
    <property type="entry name" value="Lactate dehydrogenase/glycoside hydrolase, family 4, C-terminal"/>
    <property type="match status" value="1"/>
</dbReference>
<dbReference type="InterPro" id="IPR022383">
    <property type="entry name" value="Lactate/malate_DH_C"/>
</dbReference>
<feature type="compositionally biased region" description="Low complexity" evidence="3">
    <location>
        <begin position="601"/>
        <end position="612"/>
    </location>
</feature>
<reference evidence="5" key="1">
    <citation type="submission" date="2023-08" db="EMBL/GenBank/DDBJ databases">
        <authorList>
            <person name="Alioto T."/>
            <person name="Alioto T."/>
            <person name="Gomez Garrido J."/>
        </authorList>
    </citation>
    <scope>NUCLEOTIDE SEQUENCE</scope>
</reference>
<evidence type="ECO:0000256" key="3">
    <source>
        <dbReference type="SAM" id="MobiDB-lite"/>
    </source>
</evidence>
<protein>
    <submittedName>
        <fullName evidence="5">Malate dehydrogenase 1B</fullName>
    </submittedName>
</protein>
<dbReference type="InterPro" id="IPR010945">
    <property type="entry name" value="Malate_DH_type2"/>
</dbReference>